<organism evidence="1 2">
    <name type="scientific">Ambispora leptoticha</name>
    <dbReference type="NCBI Taxonomy" id="144679"/>
    <lineage>
        <taxon>Eukaryota</taxon>
        <taxon>Fungi</taxon>
        <taxon>Fungi incertae sedis</taxon>
        <taxon>Mucoromycota</taxon>
        <taxon>Glomeromycotina</taxon>
        <taxon>Glomeromycetes</taxon>
        <taxon>Archaeosporales</taxon>
        <taxon>Ambisporaceae</taxon>
        <taxon>Ambispora</taxon>
    </lineage>
</organism>
<dbReference type="EMBL" id="CAJVPS010017813">
    <property type="protein sequence ID" value="CAG8695153.1"/>
    <property type="molecule type" value="Genomic_DNA"/>
</dbReference>
<evidence type="ECO:0000313" key="2">
    <source>
        <dbReference type="Proteomes" id="UP000789508"/>
    </source>
</evidence>
<gene>
    <name evidence="1" type="ORF">ALEPTO_LOCUS11357</name>
</gene>
<accession>A0A9N9HMF3</accession>
<sequence>PAQIGPDYEDERISVRIVKRLDQSGLNHRYLICLVPVQIGPDYQNEKNIVWTKPSLPDVGDITNIPL</sequence>
<comment type="caution">
    <text evidence="1">The sequence shown here is derived from an EMBL/GenBank/DDBJ whole genome shotgun (WGS) entry which is preliminary data.</text>
</comment>
<dbReference type="Proteomes" id="UP000789508">
    <property type="component" value="Unassembled WGS sequence"/>
</dbReference>
<reference evidence="1" key="1">
    <citation type="submission" date="2021-06" db="EMBL/GenBank/DDBJ databases">
        <authorList>
            <person name="Kallberg Y."/>
            <person name="Tangrot J."/>
            <person name="Rosling A."/>
        </authorList>
    </citation>
    <scope>NUCLEOTIDE SEQUENCE</scope>
    <source>
        <strain evidence="1">FL130A</strain>
    </source>
</reference>
<evidence type="ECO:0000313" key="1">
    <source>
        <dbReference type="EMBL" id="CAG8695153.1"/>
    </source>
</evidence>
<dbReference type="AlphaFoldDB" id="A0A9N9HMF3"/>
<protein>
    <submittedName>
        <fullName evidence="1">11437_t:CDS:1</fullName>
    </submittedName>
</protein>
<feature type="non-terminal residue" evidence="1">
    <location>
        <position position="67"/>
    </location>
</feature>
<name>A0A9N9HMF3_9GLOM</name>
<keyword evidence="2" id="KW-1185">Reference proteome</keyword>
<proteinExistence type="predicted"/>